<dbReference type="GO" id="GO:0006457">
    <property type="term" value="P:protein folding"/>
    <property type="evidence" value="ECO:0007669"/>
    <property type="project" value="InterPro"/>
</dbReference>
<dbReference type="InterPro" id="IPR003752">
    <property type="entry name" value="DiS_bond_form_DsbB/BdbC"/>
</dbReference>
<dbReference type="SUPFAM" id="SSF158442">
    <property type="entry name" value="DsbB-like"/>
    <property type="match status" value="1"/>
</dbReference>
<dbReference type="PIRSF" id="PIRSF033913">
    <property type="entry name" value="S-S_format_DsbB"/>
    <property type="match status" value="1"/>
</dbReference>
<dbReference type="GO" id="GO:0016020">
    <property type="term" value="C:membrane"/>
    <property type="evidence" value="ECO:0007669"/>
    <property type="project" value="UniProtKB-SubCell"/>
</dbReference>
<dbReference type="RefSeq" id="WP_050518469.1">
    <property type="nucleotide sequence ID" value="NZ_FOCO01000006.1"/>
</dbReference>
<keyword evidence="2 5" id="KW-0812">Transmembrane</keyword>
<dbReference type="AlphaFoldDB" id="A0A1H8D2F4"/>
<comment type="subcellular location">
    <subcellularLocation>
        <location evidence="1">Membrane</location>
        <topology evidence="1">Multi-pass membrane protein</topology>
    </subcellularLocation>
</comment>
<dbReference type="OrthoDB" id="9808637at2"/>
<organism evidence="6 7">
    <name type="scientific">Pseudorhodobacter antarcticus</name>
    <dbReference type="NCBI Taxonomy" id="1077947"/>
    <lineage>
        <taxon>Bacteria</taxon>
        <taxon>Pseudomonadati</taxon>
        <taxon>Pseudomonadota</taxon>
        <taxon>Alphaproteobacteria</taxon>
        <taxon>Rhodobacterales</taxon>
        <taxon>Paracoccaceae</taxon>
        <taxon>Pseudorhodobacter</taxon>
    </lineage>
</organism>
<evidence type="ECO:0000256" key="1">
    <source>
        <dbReference type="ARBA" id="ARBA00004141"/>
    </source>
</evidence>
<dbReference type="EMBL" id="FOCO01000006">
    <property type="protein sequence ID" value="SEN00758.1"/>
    <property type="molecule type" value="Genomic_DNA"/>
</dbReference>
<dbReference type="Proteomes" id="UP000183002">
    <property type="component" value="Unassembled WGS sequence"/>
</dbReference>
<protein>
    <submittedName>
        <fullName evidence="6">Disulfide bond formation protein DsbB</fullName>
    </submittedName>
</protein>
<dbReference type="InterPro" id="IPR023380">
    <property type="entry name" value="DsbB-like_sf"/>
</dbReference>
<evidence type="ECO:0000256" key="3">
    <source>
        <dbReference type="ARBA" id="ARBA00022989"/>
    </source>
</evidence>
<evidence type="ECO:0000256" key="5">
    <source>
        <dbReference type="SAM" id="Phobius"/>
    </source>
</evidence>
<evidence type="ECO:0000256" key="4">
    <source>
        <dbReference type="ARBA" id="ARBA00023136"/>
    </source>
</evidence>
<feature type="transmembrane region" description="Helical" evidence="5">
    <location>
        <begin position="132"/>
        <end position="150"/>
    </location>
</feature>
<keyword evidence="7" id="KW-1185">Reference proteome</keyword>
<accession>A0A1H8D2F4</accession>
<reference evidence="6 7" key="1">
    <citation type="submission" date="2016-10" db="EMBL/GenBank/DDBJ databases">
        <authorList>
            <person name="de Groot N.N."/>
        </authorList>
    </citation>
    <scope>NUCLEOTIDE SEQUENCE [LARGE SCALE GENOMIC DNA]</scope>
    <source>
        <strain evidence="6 7">CGMCC 1.10836</strain>
    </source>
</reference>
<sequence length="154" mass="16416">MSRTHLILTAMLGSACLLIGAFAFQYIGGMYPCTLCIWQRWPHAAAVVIGILALITGWRALPLLGGLAALASAGIALFHTGVERLWWDGLASCSGNSIAGLSMDDLLNPAITIAAPVRCDVVAWEMFGLSMASWNGLLSLALMLIWLTAARRDT</sequence>
<keyword evidence="4 5" id="KW-0472">Membrane</keyword>
<evidence type="ECO:0000313" key="7">
    <source>
        <dbReference type="Proteomes" id="UP000183002"/>
    </source>
</evidence>
<evidence type="ECO:0000256" key="2">
    <source>
        <dbReference type="ARBA" id="ARBA00022692"/>
    </source>
</evidence>
<dbReference type="Pfam" id="PF02600">
    <property type="entry name" value="DsbB"/>
    <property type="match status" value="1"/>
</dbReference>
<feature type="transmembrane region" description="Helical" evidence="5">
    <location>
        <begin position="63"/>
        <end position="82"/>
    </location>
</feature>
<gene>
    <name evidence="6" type="ORF">SAMN05216227_100624</name>
</gene>
<dbReference type="STRING" id="1077947.SAMN05216227_100624"/>
<name>A0A1H8D2F4_9RHOB</name>
<evidence type="ECO:0000313" key="6">
    <source>
        <dbReference type="EMBL" id="SEN00758.1"/>
    </source>
</evidence>
<keyword evidence="3 5" id="KW-1133">Transmembrane helix</keyword>
<proteinExistence type="predicted"/>
<dbReference type="PROSITE" id="PS51257">
    <property type="entry name" value="PROKAR_LIPOPROTEIN"/>
    <property type="match status" value="1"/>
</dbReference>
<dbReference type="Gene3D" id="1.20.1550.10">
    <property type="entry name" value="DsbB-like"/>
    <property type="match status" value="1"/>
</dbReference>
<dbReference type="GO" id="GO:0015035">
    <property type="term" value="F:protein-disulfide reductase activity"/>
    <property type="evidence" value="ECO:0007669"/>
    <property type="project" value="InterPro"/>
</dbReference>
<dbReference type="InterPro" id="IPR024199">
    <property type="entry name" value="Uncharacterised_DsbB"/>
</dbReference>
<feature type="transmembrane region" description="Helical" evidence="5">
    <location>
        <begin position="39"/>
        <end position="56"/>
    </location>
</feature>